<dbReference type="AlphaFoldDB" id="A0A420FS13"/>
<evidence type="ECO:0000313" key="1">
    <source>
        <dbReference type="EMBL" id="RKF35776.1"/>
    </source>
</evidence>
<accession>A0A420FS13</accession>
<dbReference type="Proteomes" id="UP000283709">
    <property type="component" value="Unassembled WGS sequence"/>
</dbReference>
<sequence>MMPPLDATTGLLPPGIHNAAWPEFVQYFGTNKHRSGLIQLLLLLLGNLASAGCTKVYVDGSFVTSKLLPSDYDLCWDPSGVAPNLIDPVLLDFSNGRSAMKLKYGGDIFAASWAEGQSGKTFLDFFQIDKATGNPKGIVMLIPQEAI</sequence>
<reference evidence="1 2" key="1">
    <citation type="submission" date="2016-07" db="EMBL/GenBank/DDBJ databases">
        <title>Genome analysis of Burkholderia fungorum ES3-20.</title>
        <authorList>
            <person name="Xu D."/>
            <person name="Yao R."/>
            <person name="Zheng S."/>
        </authorList>
    </citation>
    <scope>NUCLEOTIDE SEQUENCE [LARGE SCALE GENOMIC DNA]</scope>
    <source>
        <strain evidence="1 2">ES3-20</strain>
    </source>
</reference>
<evidence type="ECO:0000313" key="2">
    <source>
        <dbReference type="Proteomes" id="UP000283709"/>
    </source>
</evidence>
<dbReference type="Pfam" id="PF22014">
    <property type="entry name" value="DUF6932"/>
    <property type="match status" value="1"/>
</dbReference>
<organism evidence="1 2">
    <name type="scientific">Paraburkholderia fungorum</name>
    <dbReference type="NCBI Taxonomy" id="134537"/>
    <lineage>
        <taxon>Bacteria</taxon>
        <taxon>Pseudomonadati</taxon>
        <taxon>Pseudomonadota</taxon>
        <taxon>Betaproteobacteria</taxon>
        <taxon>Burkholderiales</taxon>
        <taxon>Burkholderiaceae</taxon>
        <taxon>Paraburkholderia</taxon>
    </lineage>
</organism>
<proteinExistence type="predicted"/>
<protein>
    <submittedName>
        <fullName evidence="1">Uncharacterized protein</fullName>
    </submittedName>
</protein>
<gene>
    <name evidence="1" type="ORF">BCY88_09070</name>
</gene>
<name>A0A420FS13_9BURK</name>
<dbReference type="RefSeq" id="WP_120348113.1">
    <property type="nucleotide sequence ID" value="NZ_MCAS01000045.1"/>
</dbReference>
<dbReference type="OrthoDB" id="7842083at2"/>
<dbReference type="EMBL" id="MCAS01000045">
    <property type="protein sequence ID" value="RKF35776.1"/>
    <property type="molecule type" value="Genomic_DNA"/>
</dbReference>
<dbReference type="InterPro" id="IPR053860">
    <property type="entry name" value="DUF6932"/>
</dbReference>
<comment type="caution">
    <text evidence="1">The sequence shown here is derived from an EMBL/GenBank/DDBJ whole genome shotgun (WGS) entry which is preliminary data.</text>
</comment>